<proteinExistence type="predicted"/>
<dbReference type="Proteomes" id="UP000825729">
    <property type="component" value="Unassembled WGS sequence"/>
</dbReference>
<gene>
    <name evidence="1" type="ORF">H6P81_016957</name>
</gene>
<organism evidence="1 2">
    <name type="scientific">Aristolochia fimbriata</name>
    <name type="common">White veined hardy Dutchman's pipe vine</name>
    <dbReference type="NCBI Taxonomy" id="158543"/>
    <lineage>
        <taxon>Eukaryota</taxon>
        <taxon>Viridiplantae</taxon>
        <taxon>Streptophyta</taxon>
        <taxon>Embryophyta</taxon>
        <taxon>Tracheophyta</taxon>
        <taxon>Spermatophyta</taxon>
        <taxon>Magnoliopsida</taxon>
        <taxon>Magnoliidae</taxon>
        <taxon>Piperales</taxon>
        <taxon>Aristolochiaceae</taxon>
        <taxon>Aristolochia</taxon>
    </lineage>
</organism>
<dbReference type="EMBL" id="JAINDJ010000007">
    <property type="protein sequence ID" value="KAG9441103.1"/>
    <property type="molecule type" value="Genomic_DNA"/>
</dbReference>
<dbReference type="AlphaFoldDB" id="A0AAV7DXW5"/>
<evidence type="ECO:0000313" key="2">
    <source>
        <dbReference type="Proteomes" id="UP000825729"/>
    </source>
</evidence>
<protein>
    <submittedName>
        <fullName evidence="1">Uncharacterized protein</fullName>
    </submittedName>
</protein>
<comment type="caution">
    <text evidence="1">The sequence shown here is derived from an EMBL/GenBank/DDBJ whole genome shotgun (WGS) entry which is preliminary data.</text>
</comment>
<evidence type="ECO:0000313" key="1">
    <source>
        <dbReference type="EMBL" id="KAG9441103.1"/>
    </source>
</evidence>
<reference evidence="1 2" key="1">
    <citation type="submission" date="2021-07" db="EMBL/GenBank/DDBJ databases">
        <title>The Aristolochia fimbriata genome: insights into angiosperm evolution, floral development and chemical biosynthesis.</title>
        <authorList>
            <person name="Jiao Y."/>
        </authorList>
    </citation>
    <scope>NUCLEOTIDE SEQUENCE [LARGE SCALE GENOMIC DNA]</scope>
    <source>
        <strain evidence="1">IBCAS-2021</strain>
        <tissue evidence="1">Leaf</tissue>
    </source>
</reference>
<sequence>MPGVRERSEWESGRSGRVVGVGVGEWSEWEWSEWESGRSGRVVGVGERSEWESGRSRREVGVGEVGVGERSEWERGRSGREVGVGERSEWERGRSGSYHLRLVPPTVVAIIGEMQMATVAVEIGDPGASLIEEKKEITEETGQPLPSLLDEDDEEKAVEEEGHRCCLQEVLNFDEQVLNEMKSGIVTLC</sequence>
<accession>A0AAV7DXW5</accession>
<keyword evidence="2" id="KW-1185">Reference proteome</keyword>
<name>A0AAV7DXW5_ARIFI</name>